<evidence type="ECO:0000256" key="1">
    <source>
        <dbReference type="ARBA" id="ARBA00000109"/>
    </source>
</evidence>
<keyword evidence="14 15" id="KW-0694">RNA-binding</keyword>
<protein>
    <recommendedName>
        <fullName evidence="15">Ribonuclease 3</fullName>
        <ecNumber evidence="15">3.1.26.3</ecNumber>
    </recommendedName>
    <alternativeName>
        <fullName evidence="15">Ribonuclease III</fullName>
        <shortName evidence="15">RNase III</shortName>
    </alternativeName>
</protein>
<evidence type="ECO:0000256" key="7">
    <source>
        <dbReference type="ARBA" id="ARBA00022664"/>
    </source>
</evidence>
<dbReference type="SUPFAM" id="SSF54768">
    <property type="entry name" value="dsRNA-binding domain-like"/>
    <property type="match status" value="1"/>
</dbReference>
<proteinExistence type="inferred from homology"/>
<dbReference type="PANTHER" id="PTHR11207">
    <property type="entry name" value="RIBONUCLEASE III"/>
    <property type="match status" value="1"/>
</dbReference>
<feature type="region of interest" description="Disordered" evidence="16">
    <location>
        <begin position="204"/>
        <end position="230"/>
    </location>
</feature>
<evidence type="ECO:0000313" key="19">
    <source>
        <dbReference type="EMBL" id="QFU76514.1"/>
    </source>
</evidence>
<name>A0A5P9NMM4_9GAMM</name>
<dbReference type="CDD" id="cd10845">
    <property type="entry name" value="DSRM_RNAse_III_family"/>
    <property type="match status" value="1"/>
</dbReference>
<dbReference type="InterPro" id="IPR014720">
    <property type="entry name" value="dsRBD_dom"/>
</dbReference>
<dbReference type="Gene3D" id="1.10.1520.10">
    <property type="entry name" value="Ribonuclease III domain"/>
    <property type="match status" value="1"/>
</dbReference>
<evidence type="ECO:0000256" key="3">
    <source>
        <dbReference type="ARBA" id="ARBA00010183"/>
    </source>
</evidence>
<dbReference type="Gene3D" id="3.30.160.20">
    <property type="match status" value="1"/>
</dbReference>
<dbReference type="RefSeq" id="WP_153239656.1">
    <property type="nucleotide sequence ID" value="NZ_CP036422.1"/>
</dbReference>
<comment type="cofactor">
    <cofactor evidence="15">
        <name>Mg(2+)</name>
        <dbReference type="ChEBI" id="CHEBI:18420"/>
    </cofactor>
</comment>
<keyword evidence="8 15" id="KW-0819">tRNA processing</keyword>
<dbReference type="GO" id="GO:0042802">
    <property type="term" value="F:identical protein binding"/>
    <property type="evidence" value="ECO:0007669"/>
    <property type="project" value="UniProtKB-ARBA"/>
</dbReference>
<feature type="active site" evidence="15">
    <location>
        <position position="119"/>
    </location>
</feature>
<evidence type="ECO:0000256" key="9">
    <source>
        <dbReference type="ARBA" id="ARBA00022722"/>
    </source>
</evidence>
<dbReference type="Pfam" id="PF14622">
    <property type="entry name" value="Ribonucleas_3_3"/>
    <property type="match status" value="1"/>
</dbReference>
<feature type="binding site" evidence="15">
    <location>
        <position position="119"/>
    </location>
    <ligand>
        <name>Mg(2+)</name>
        <dbReference type="ChEBI" id="CHEBI:18420"/>
    </ligand>
</feature>
<dbReference type="GO" id="GO:0004525">
    <property type="term" value="F:ribonuclease III activity"/>
    <property type="evidence" value="ECO:0007669"/>
    <property type="project" value="UniProtKB-UniRule"/>
</dbReference>
<dbReference type="EMBL" id="CP036422">
    <property type="protein sequence ID" value="QFU76514.1"/>
    <property type="molecule type" value="Genomic_DNA"/>
</dbReference>
<evidence type="ECO:0000256" key="6">
    <source>
        <dbReference type="ARBA" id="ARBA00022552"/>
    </source>
</evidence>
<feature type="domain" description="RNase III" evidence="18">
    <location>
        <begin position="8"/>
        <end position="130"/>
    </location>
</feature>
<dbReference type="GO" id="GO:0010468">
    <property type="term" value="P:regulation of gene expression"/>
    <property type="evidence" value="ECO:0007669"/>
    <property type="project" value="TreeGrafter"/>
</dbReference>
<dbReference type="GO" id="GO:0019843">
    <property type="term" value="F:rRNA binding"/>
    <property type="evidence" value="ECO:0007669"/>
    <property type="project" value="UniProtKB-KW"/>
</dbReference>
<accession>A0A5P9NMM4</accession>
<dbReference type="GO" id="GO:0003725">
    <property type="term" value="F:double-stranded RNA binding"/>
    <property type="evidence" value="ECO:0007669"/>
    <property type="project" value="TreeGrafter"/>
</dbReference>
<evidence type="ECO:0000256" key="5">
    <source>
        <dbReference type="ARBA" id="ARBA00022490"/>
    </source>
</evidence>
<dbReference type="PANTHER" id="PTHR11207:SF0">
    <property type="entry name" value="RIBONUCLEASE 3"/>
    <property type="match status" value="1"/>
</dbReference>
<evidence type="ECO:0000259" key="17">
    <source>
        <dbReference type="PROSITE" id="PS50137"/>
    </source>
</evidence>
<organism evidence="19 20">
    <name type="scientific">Halioglobus maricola</name>
    <dbReference type="NCBI Taxonomy" id="2601894"/>
    <lineage>
        <taxon>Bacteria</taxon>
        <taxon>Pseudomonadati</taxon>
        <taxon>Pseudomonadota</taxon>
        <taxon>Gammaproteobacteria</taxon>
        <taxon>Cellvibrionales</taxon>
        <taxon>Halieaceae</taxon>
        <taxon>Halioglobus</taxon>
    </lineage>
</organism>
<feature type="active site" evidence="15">
    <location>
        <position position="47"/>
    </location>
</feature>
<evidence type="ECO:0000256" key="10">
    <source>
        <dbReference type="ARBA" id="ARBA00022723"/>
    </source>
</evidence>
<keyword evidence="9 15" id="KW-0540">Nuclease</keyword>
<evidence type="ECO:0000256" key="8">
    <source>
        <dbReference type="ARBA" id="ARBA00022694"/>
    </source>
</evidence>
<dbReference type="InterPro" id="IPR000999">
    <property type="entry name" value="RNase_III_dom"/>
</dbReference>
<evidence type="ECO:0000313" key="20">
    <source>
        <dbReference type="Proteomes" id="UP000326287"/>
    </source>
</evidence>
<evidence type="ECO:0000256" key="12">
    <source>
        <dbReference type="ARBA" id="ARBA00022801"/>
    </source>
</evidence>
<dbReference type="GO" id="GO:0005737">
    <property type="term" value="C:cytoplasm"/>
    <property type="evidence" value="ECO:0007669"/>
    <property type="project" value="UniProtKB-SubCell"/>
</dbReference>
<keyword evidence="11 15" id="KW-0255">Endonuclease</keyword>
<keyword evidence="7 15" id="KW-0507">mRNA processing</keyword>
<dbReference type="SMART" id="SM00358">
    <property type="entry name" value="DSRM"/>
    <property type="match status" value="1"/>
</dbReference>
<feature type="binding site" evidence="15">
    <location>
        <position position="43"/>
    </location>
    <ligand>
        <name>Mg(2+)</name>
        <dbReference type="ChEBI" id="CHEBI:18420"/>
    </ligand>
</feature>
<evidence type="ECO:0000256" key="15">
    <source>
        <dbReference type="HAMAP-Rule" id="MF_00104"/>
    </source>
</evidence>
<dbReference type="GO" id="GO:0008033">
    <property type="term" value="P:tRNA processing"/>
    <property type="evidence" value="ECO:0007669"/>
    <property type="project" value="UniProtKB-KW"/>
</dbReference>
<sequence length="230" mass="25110">MTDCELKAARLQRALGYEFADKALLELALTHRSAGNRNNERLEFLGDSIVNHIIAETLYHKFPSASEGDMSRMRAALVKGDTLAEVARELELGEHLILGAGERKSGGRRRTSILADALEAVTGAILLDSNVETCRGCVLNWFVGRLDTLSLGGADKDAKTSLQEFLQGHGKPLPEYELLGVQGDDHSQQFRVVCRLTKPALTVEGSGSSRRKAEQAAARTALERLNPDEK</sequence>
<keyword evidence="6 15" id="KW-0698">rRNA processing</keyword>
<comment type="subcellular location">
    <subcellularLocation>
        <location evidence="2 15">Cytoplasm</location>
    </subcellularLocation>
</comment>
<keyword evidence="13 15" id="KW-0460">Magnesium</keyword>
<dbReference type="KEGG" id="halc:EY643_13070"/>
<comment type="similarity">
    <text evidence="3">Belongs to the ribonuclease III family.</text>
</comment>
<dbReference type="PROSITE" id="PS00517">
    <property type="entry name" value="RNASE_3_1"/>
    <property type="match status" value="1"/>
</dbReference>
<dbReference type="InterPro" id="IPR011907">
    <property type="entry name" value="RNase_III"/>
</dbReference>
<keyword evidence="20" id="KW-1185">Reference proteome</keyword>
<dbReference type="GO" id="GO:0046872">
    <property type="term" value="F:metal ion binding"/>
    <property type="evidence" value="ECO:0007669"/>
    <property type="project" value="UniProtKB-KW"/>
</dbReference>
<evidence type="ECO:0000256" key="4">
    <source>
        <dbReference type="ARBA" id="ARBA00011738"/>
    </source>
</evidence>
<evidence type="ECO:0000256" key="16">
    <source>
        <dbReference type="SAM" id="MobiDB-lite"/>
    </source>
</evidence>
<dbReference type="PROSITE" id="PS50142">
    <property type="entry name" value="RNASE_3_2"/>
    <property type="match status" value="1"/>
</dbReference>
<keyword evidence="5 15" id="KW-0963">Cytoplasm</keyword>
<evidence type="ECO:0000256" key="2">
    <source>
        <dbReference type="ARBA" id="ARBA00004496"/>
    </source>
</evidence>
<keyword evidence="15" id="KW-0699">rRNA-binding</keyword>
<reference evidence="19 20" key="1">
    <citation type="submission" date="2019-02" db="EMBL/GenBank/DDBJ databases">
        <authorList>
            <person name="Li S.-H."/>
        </authorList>
    </citation>
    <scope>NUCLEOTIDE SEQUENCE [LARGE SCALE GENOMIC DNA]</scope>
    <source>
        <strain evidence="19 20">IMCC14385</strain>
    </source>
</reference>
<evidence type="ECO:0000256" key="14">
    <source>
        <dbReference type="ARBA" id="ARBA00022884"/>
    </source>
</evidence>
<dbReference type="Pfam" id="PF00035">
    <property type="entry name" value="dsrm"/>
    <property type="match status" value="1"/>
</dbReference>
<comment type="catalytic activity">
    <reaction evidence="1 15">
        <text>Endonucleolytic cleavage to 5'-phosphomonoester.</text>
        <dbReference type="EC" id="3.1.26.3"/>
    </reaction>
</comment>
<dbReference type="SMART" id="SM00535">
    <property type="entry name" value="RIBOc"/>
    <property type="match status" value="1"/>
</dbReference>
<dbReference type="AlphaFoldDB" id="A0A5P9NMM4"/>
<dbReference type="EC" id="3.1.26.3" evidence="15"/>
<dbReference type="NCBIfam" id="TIGR02191">
    <property type="entry name" value="RNaseIII"/>
    <property type="match status" value="1"/>
</dbReference>
<dbReference type="InterPro" id="IPR036389">
    <property type="entry name" value="RNase_III_sf"/>
</dbReference>
<gene>
    <name evidence="15" type="primary">rnc</name>
    <name evidence="19" type="ORF">EY643_13070</name>
</gene>
<feature type="binding site" evidence="15">
    <location>
        <position position="116"/>
    </location>
    <ligand>
        <name>Mg(2+)</name>
        <dbReference type="ChEBI" id="CHEBI:18420"/>
    </ligand>
</feature>
<dbReference type="HAMAP" id="MF_00104">
    <property type="entry name" value="RNase_III"/>
    <property type="match status" value="1"/>
</dbReference>
<dbReference type="PROSITE" id="PS50137">
    <property type="entry name" value="DS_RBD"/>
    <property type="match status" value="1"/>
</dbReference>
<comment type="function">
    <text evidence="15">Digests double-stranded RNA. Involved in the processing of primary rRNA transcript to yield the immediate precursors to the large and small rRNAs (23S and 16S). Processes some mRNAs, and tRNAs when they are encoded in the rRNA operon. Processes pre-crRNA and tracrRNA of type II CRISPR loci if present in the organism.</text>
</comment>
<feature type="compositionally biased region" description="Basic and acidic residues" evidence="16">
    <location>
        <begin position="221"/>
        <end position="230"/>
    </location>
</feature>
<evidence type="ECO:0000256" key="13">
    <source>
        <dbReference type="ARBA" id="ARBA00022842"/>
    </source>
</evidence>
<evidence type="ECO:0000256" key="11">
    <source>
        <dbReference type="ARBA" id="ARBA00022759"/>
    </source>
</evidence>
<dbReference type="Proteomes" id="UP000326287">
    <property type="component" value="Chromosome"/>
</dbReference>
<dbReference type="GO" id="GO:0006364">
    <property type="term" value="P:rRNA processing"/>
    <property type="evidence" value="ECO:0007669"/>
    <property type="project" value="UniProtKB-UniRule"/>
</dbReference>
<feature type="domain" description="DRBM" evidence="17">
    <location>
        <begin position="157"/>
        <end position="227"/>
    </location>
</feature>
<comment type="subunit">
    <text evidence="4 15">Homodimer.</text>
</comment>
<dbReference type="FunFam" id="1.10.1520.10:FF:000001">
    <property type="entry name" value="Ribonuclease 3"/>
    <property type="match status" value="1"/>
</dbReference>
<dbReference type="CDD" id="cd00593">
    <property type="entry name" value="RIBOc"/>
    <property type="match status" value="1"/>
</dbReference>
<dbReference type="SUPFAM" id="SSF69065">
    <property type="entry name" value="RNase III domain-like"/>
    <property type="match status" value="1"/>
</dbReference>
<keyword evidence="10 15" id="KW-0479">Metal-binding</keyword>
<evidence type="ECO:0000259" key="18">
    <source>
        <dbReference type="PROSITE" id="PS50142"/>
    </source>
</evidence>
<dbReference type="GO" id="GO:0006397">
    <property type="term" value="P:mRNA processing"/>
    <property type="evidence" value="ECO:0007669"/>
    <property type="project" value="UniProtKB-UniRule"/>
</dbReference>
<keyword evidence="12 15" id="KW-0378">Hydrolase</keyword>
<dbReference type="OrthoDB" id="9805026at2"/>
<dbReference type="FunFam" id="3.30.160.20:FF:000003">
    <property type="entry name" value="Ribonuclease 3"/>
    <property type="match status" value="1"/>
</dbReference>